<evidence type="ECO:0000313" key="2">
    <source>
        <dbReference type="Proteomes" id="UP000283616"/>
    </source>
</evidence>
<organism evidence="1 2">
    <name type="scientific">Bacteroides thetaiotaomicron</name>
    <dbReference type="NCBI Taxonomy" id="818"/>
    <lineage>
        <taxon>Bacteria</taxon>
        <taxon>Pseudomonadati</taxon>
        <taxon>Bacteroidota</taxon>
        <taxon>Bacteroidia</taxon>
        <taxon>Bacteroidales</taxon>
        <taxon>Bacteroidaceae</taxon>
        <taxon>Bacteroides</taxon>
    </lineage>
</organism>
<reference evidence="1 2" key="1">
    <citation type="submission" date="2018-08" db="EMBL/GenBank/DDBJ databases">
        <title>A genome reference for cultivated species of the human gut microbiota.</title>
        <authorList>
            <person name="Zou Y."/>
            <person name="Xue W."/>
            <person name="Luo G."/>
        </authorList>
    </citation>
    <scope>NUCLEOTIDE SEQUENCE [LARGE SCALE GENOMIC DNA]</scope>
    <source>
        <strain evidence="1 2">AF37-12</strain>
    </source>
</reference>
<dbReference type="EMBL" id="QROV01000008">
    <property type="protein sequence ID" value="RHL60614.1"/>
    <property type="molecule type" value="Genomic_DNA"/>
</dbReference>
<evidence type="ECO:0000313" key="1">
    <source>
        <dbReference type="EMBL" id="RHL60614.1"/>
    </source>
</evidence>
<name>A0A415M2A6_BACT4</name>
<comment type="caution">
    <text evidence="1">The sequence shown here is derived from an EMBL/GenBank/DDBJ whole genome shotgun (WGS) entry which is preliminary data.</text>
</comment>
<dbReference type="Proteomes" id="UP000283616">
    <property type="component" value="Unassembled WGS sequence"/>
</dbReference>
<gene>
    <name evidence="1" type="ORF">DW011_09225</name>
</gene>
<accession>A0A415M2A6</accession>
<sequence>MGKVDPPVIPKPVTEVDSPVVLTVYLENSGSMDGYVNGNTGFKQTIYYYLTELRDKITSSIHLFYINSKVISMGNDIKTYIHSTTPTTFKANGGDLGTSDIATVLDSLLSRRKKDEVVLFISDCVVSPGKKYATHPDDINGYLLQQCTDMTSVFRRELNKYKDLTVAICQLQSHFDGKFFNKIDQWSYYKGERPFYFWLIGSTRQIKSIMDKIPWSDFNDKGAKVENLYVLTSLEQQVEYAVVKTGCWGSFEYEHSRAAGMSKTICKVKKENKGKNAGKFRFSIGVDLNFFPLDDNYLYNSENYQVNNKDYSVEVIKMSSDNFSHQVSLTTEIISPCQITVSLKNKLPDWVNEKTDFIGQDLIIDKAENKTFGLKYLVEGVYKAFVDTKSSDDYAQFIVTIK</sequence>
<dbReference type="AlphaFoldDB" id="A0A415M2A6"/>
<protein>
    <submittedName>
        <fullName evidence="1">Uncharacterized protein</fullName>
    </submittedName>
</protein>
<proteinExistence type="predicted"/>